<dbReference type="Gene3D" id="1.10.287.130">
    <property type="match status" value="1"/>
</dbReference>
<dbReference type="EC" id="2.7.13.3" evidence="3"/>
<dbReference type="SMART" id="SM00304">
    <property type="entry name" value="HAMP"/>
    <property type="match status" value="1"/>
</dbReference>
<evidence type="ECO:0000256" key="7">
    <source>
        <dbReference type="ARBA" id="ARBA00022692"/>
    </source>
</evidence>
<evidence type="ECO:0000256" key="9">
    <source>
        <dbReference type="ARBA" id="ARBA00022777"/>
    </source>
</evidence>
<proteinExistence type="predicted"/>
<dbReference type="InterPro" id="IPR050428">
    <property type="entry name" value="TCS_sensor_his_kinase"/>
</dbReference>
<evidence type="ECO:0000259" key="15">
    <source>
        <dbReference type="PROSITE" id="PS50109"/>
    </source>
</evidence>
<evidence type="ECO:0000256" key="11">
    <source>
        <dbReference type="ARBA" id="ARBA00022989"/>
    </source>
</evidence>
<dbReference type="RefSeq" id="WP_138195136.1">
    <property type="nucleotide sequence ID" value="NZ_VCIW01000009.1"/>
</dbReference>
<organism evidence="17 18">
    <name type="scientific">Paenibacillus antri</name>
    <dbReference type="NCBI Taxonomy" id="2582848"/>
    <lineage>
        <taxon>Bacteria</taxon>
        <taxon>Bacillati</taxon>
        <taxon>Bacillota</taxon>
        <taxon>Bacilli</taxon>
        <taxon>Bacillales</taxon>
        <taxon>Paenibacillaceae</taxon>
        <taxon>Paenibacillus</taxon>
    </lineage>
</organism>
<keyword evidence="18" id="KW-1185">Reference proteome</keyword>
<evidence type="ECO:0000256" key="4">
    <source>
        <dbReference type="ARBA" id="ARBA00022475"/>
    </source>
</evidence>
<evidence type="ECO:0000256" key="3">
    <source>
        <dbReference type="ARBA" id="ARBA00012438"/>
    </source>
</evidence>
<comment type="catalytic activity">
    <reaction evidence="1">
        <text>ATP + protein L-histidine = ADP + protein N-phospho-L-histidine.</text>
        <dbReference type="EC" id="2.7.13.3"/>
    </reaction>
</comment>
<feature type="transmembrane region" description="Helical" evidence="14">
    <location>
        <begin position="167"/>
        <end position="187"/>
    </location>
</feature>
<keyword evidence="13 14" id="KW-0472">Membrane</keyword>
<evidence type="ECO:0000259" key="16">
    <source>
        <dbReference type="PROSITE" id="PS50885"/>
    </source>
</evidence>
<evidence type="ECO:0000256" key="1">
    <source>
        <dbReference type="ARBA" id="ARBA00000085"/>
    </source>
</evidence>
<dbReference type="InterPro" id="IPR003660">
    <property type="entry name" value="HAMP_dom"/>
</dbReference>
<evidence type="ECO:0000256" key="2">
    <source>
        <dbReference type="ARBA" id="ARBA00004651"/>
    </source>
</evidence>
<dbReference type="SUPFAM" id="SSF158472">
    <property type="entry name" value="HAMP domain-like"/>
    <property type="match status" value="1"/>
</dbReference>
<evidence type="ECO:0000313" key="18">
    <source>
        <dbReference type="Proteomes" id="UP000309676"/>
    </source>
</evidence>
<dbReference type="Pfam" id="PF02518">
    <property type="entry name" value="HATPase_c"/>
    <property type="match status" value="1"/>
</dbReference>
<dbReference type="PROSITE" id="PS50885">
    <property type="entry name" value="HAMP"/>
    <property type="match status" value="1"/>
</dbReference>
<feature type="domain" description="HAMP" evidence="16">
    <location>
        <begin position="188"/>
        <end position="242"/>
    </location>
</feature>
<keyword evidence="8" id="KW-0547">Nucleotide-binding</keyword>
<keyword evidence="9 17" id="KW-0418">Kinase</keyword>
<dbReference type="Pfam" id="PF00512">
    <property type="entry name" value="HisKA"/>
    <property type="match status" value="1"/>
</dbReference>
<dbReference type="SMART" id="SM00387">
    <property type="entry name" value="HATPase_c"/>
    <property type="match status" value="1"/>
</dbReference>
<dbReference type="CDD" id="cd06225">
    <property type="entry name" value="HAMP"/>
    <property type="match status" value="1"/>
</dbReference>
<evidence type="ECO:0000313" key="17">
    <source>
        <dbReference type="EMBL" id="TLS51524.1"/>
    </source>
</evidence>
<dbReference type="Proteomes" id="UP000309676">
    <property type="component" value="Unassembled WGS sequence"/>
</dbReference>
<dbReference type="InterPro" id="IPR005467">
    <property type="entry name" value="His_kinase_dom"/>
</dbReference>
<evidence type="ECO:0000256" key="8">
    <source>
        <dbReference type="ARBA" id="ARBA00022741"/>
    </source>
</evidence>
<dbReference type="Gene3D" id="6.10.340.10">
    <property type="match status" value="1"/>
</dbReference>
<keyword evidence="10" id="KW-0067">ATP-binding</keyword>
<dbReference type="SUPFAM" id="SSF47384">
    <property type="entry name" value="Homodimeric domain of signal transducing histidine kinase"/>
    <property type="match status" value="1"/>
</dbReference>
<accession>A0A5R9GE88</accession>
<dbReference type="GO" id="GO:0000155">
    <property type="term" value="F:phosphorelay sensor kinase activity"/>
    <property type="evidence" value="ECO:0007669"/>
    <property type="project" value="InterPro"/>
</dbReference>
<keyword evidence="4" id="KW-1003">Cell membrane</keyword>
<dbReference type="Pfam" id="PF00672">
    <property type="entry name" value="HAMP"/>
    <property type="match status" value="1"/>
</dbReference>
<reference evidence="17 18" key="1">
    <citation type="submission" date="2019-05" db="EMBL/GenBank/DDBJ databases">
        <authorList>
            <person name="Narsing Rao M.P."/>
            <person name="Li W.J."/>
        </authorList>
    </citation>
    <scope>NUCLEOTIDE SEQUENCE [LARGE SCALE GENOMIC DNA]</scope>
    <source>
        <strain evidence="17 18">SYSU_K30003</strain>
    </source>
</reference>
<comment type="caution">
    <text evidence="17">The sequence shown here is derived from an EMBL/GenBank/DDBJ whole genome shotgun (WGS) entry which is preliminary data.</text>
</comment>
<dbReference type="InterPro" id="IPR036890">
    <property type="entry name" value="HATPase_C_sf"/>
</dbReference>
<dbReference type="AlphaFoldDB" id="A0A5R9GE88"/>
<keyword evidence="12" id="KW-0902">Two-component regulatory system</keyword>
<evidence type="ECO:0000256" key="13">
    <source>
        <dbReference type="ARBA" id="ARBA00023136"/>
    </source>
</evidence>
<keyword evidence="6" id="KW-0808">Transferase</keyword>
<gene>
    <name evidence="17" type="ORF">FE782_15570</name>
</gene>
<keyword evidence="7 14" id="KW-0812">Transmembrane</keyword>
<dbReference type="PROSITE" id="PS50109">
    <property type="entry name" value="HIS_KIN"/>
    <property type="match status" value="1"/>
</dbReference>
<dbReference type="FunFam" id="3.30.565.10:FF:000006">
    <property type="entry name" value="Sensor histidine kinase WalK"/>
    <property type="match status" value="1"/>
</dbReference>
<dbReference type="InterPro" id="IPR036097">
    <property type="entry name" value="HisK_dim/P_sf"/>
</dbReference>
<dbReference type="OrthoDB" id="9786919at2"/>
<dbReference type="EMBL" id="VCIW01000009">
    <property type="protein sequence ID" value="TLS51524.1"/>
    <property type="molecule type" value="Genomic_DNA"/>
</dbReference>
<sequence>MSIRLRLTLWYSAVLGVTVIAFCIAVYVLVSFILSTGEKRDMEALAVRIEQEIGVRVGWSFFYGPRVVPQFPALDEFRYSGYFLQMVDADGRVWQKNINGQLPLPANVEDGEPVTKPMYMERKIGGNTVLIYNRPMLLPNTDNYVGLLQVATTIDDLEQTLSYLRTVLTVTALAAIALASTLGWFLARKALKPIELVIGAADRIGEAEDLSHRIEYGGPQDEIGRLTSTINGMLSRIQTAYGELEDAVRAQRRFVSDASHELRTPLTTIRGNVELLEKMWRRWQEAGALRGVDGEQAEIAMESVRDIAGEAERMSRLVNDMLTLARADAGHKMRMERLELAPLVAEVARKATHLPRAADWVVGDLSALQGVSVVGDADALRQLLFIFIENAFKYTPSGEVELSAVPSEEGDRIGLRIRDTGIGMEKEHVPRIFERFYRIDPSRGETSGTGLGLSIARWIIDQHDGSIEVLTRPGGGTSFIVWLRIEPALPELP</sequence>
<feature type="domain" description="Histidine kinase" evidence="15">
    <location>
        <begin position="257"/>
        <end position="487"/>
    </location>
</feature>
<dbReference type="GO" id="GO:0005886">
    <property type="term" value="C:plasma membrane"/>
    <property type="evidence" value="ECO:0007669"/>
    <property type="project" value="UniProtKB-SubCell"/>
</dbReference>
<keyword evidence="11 14" id="KW-1133">Transmembrane helix</keyword>
<dbReference type="SMART" id="SM00388">
    <property type="entry name" value="HisKA"/>
    <property type="match status" value="1"/>
</dbReference>
<name>A0A5R9GE88_9BACL</name>
<evidence type="ECO:0000256" key="12">
    <source>
        <dbReference type="ARBA" id="ARBA00023012"/>
    </source>
</evidence>
<dbReference type="PANTHER" id="PTHR45436">
    <property type="entry name" value="SENSOR HISTIDINE KINASE YKOH"/>
    <property type="match status" value="1"/>
</dbReference>
<comment type="subcellular location">
    <subcellularLocation>
        <location evidence="2">Cell membrane</location>
        <topology evidence="2">Multi-pass membrane protein</topology>
    </subcellularLocation>
</comment>
<dbReference type="SUPFAM" id="SSF55874">
    <property type="entry name" value="ATPase domain of HSP90 chaperone/DNA topoisomerase II/histidine kinase"/>
    <property type="match status" value="1"/>
</dbReference>
<dbReference type="FunFam" id="1.10.287.130:FF:000001">
    <property type="entry name" value="Two-component sensor histidine kinase"/>
    <property type="match status" value="1"/>
</dbReference>
<dbReference type="PANTHER" id="PTHR45436:SF5">
    <property type="entry name" value="SENSOR HISTIDINE KINASE TRCS"/>
    <property type="match status" value="1"/>
</dbReference>
<dbReference type="CDD" id="cd00075">
    <property type="entry name" value="HATPase"/>
    <property type="match status" value="1"/>
</dbReference>
<dbReference type="InterPro" id="IPR003661">
    <property type="entry name" value="HisK_dim/P_dom"/>
</dbReference>
<dbReference type="GO" id="GO:0005524">
    <property type="term" value="F:ATP binding"/>
    <property type="evidence" value="ECO:0007669"/>
    <property type="project" value="UniProtKB-KW"/>
</dbReference>
<feature type="transmembrane region" description="Helical" evidence="14">
    <location>
        <begin position="12"/>
        <end position="34"/>
    </location>
</feature>
<evidence type="ECO:0000256" key="14">
    <source>
        <dbReference type="SAM" id="Phobius"/>
    </source>
</evidence>
<dbReference type="PRINTS" id="PR00344">
    <property type="entry name" value="BCTRLSENSOR"/>
</dbReference>
<protein>
    <recommendedName>
        <fullName evidence="3">histidine kinase</fullName>
        <ecNumber evidence="3">2.7.13.3</ecNumber>
    </recommendedName>
</protein>
<keyword evidence="5" id="KW-0597">Phosphoprotein</keyword>
<dbReference type="InterPro" id="IPR003594">
    <property type="entry name" value="HATPase_dom"/>
</dbReference>
<dbReference type="Gene3D" id="3.30.565.10">
    <property type="entry name" value="Histidine kinase-like ATPase, C-terminal domain"/>
    <property type="match status" value="1"/>
</dbReference>
<dbReference type="InterPro" id="IPR004358">
    <property type="entry name" value="Sig_transdc_His_kin-like_C"/>
</dbReference>
<evidence type="ECO:0000256" key="5">
    <source>
        <dbReference type="ARBA" id="ARBA00022553"/>
    </source>
</evidence>
<evidence type="ECO:0000256" key="10">
    <source>
        <dbReference type="ARBA" id="ARBA00022840"/>
    </source>
</evidence>
<dbReference type="CDD" id="cd00082">
    <property type="entry name" value="HisKA"/>
    <property type="match status" value="1"/>
</dbReference>
<evidence type="ECO:0000256" key="6">
    <source>
        <dbReference type="ARBA" id="ARBA00022679"/>
    </source>
</evidence>